<comment type="subcellular location">
    <subcellularLocation>
        <location evidence="1">Endoplasmic reticulum membrane</location>
        <topology evidence="1">Multi-pass membrane protein</topology>
    </subcellularLocation>
</comment>
<keyword evidence="5" id="KW-0256">Endoplasmic reticulum</keyword>
<name>A0A1X6N2A4_9APHY</name>
<proteinExistence type="inferred from homology"/>
<gene>
    <name evidence="10" type="ORF">POSPLADRAFT_1065884</name>
</gene>
<evidence type="ECO:0000313" key="10">
    <source>
        <dbReference type="EMBL" id="OSX62761.1"/>
    </source>
</evidence>
<sequence>MLEYIQKVFEGKIDFEGQNLVEQIVRITLFAATVVSFLLGFALQSLQVTFGAFSVVTVALFLVVLPPWPMYNRYPVQWLPAQDTKAK</sequence>
<dbReference type="EMBL" id="KZ110596">
    <property type="protein sequence ID" value="OSX62761.1"/>
    <property type="molecule type" value="Genomic_DNA"/>
</dbReference>
<evidence type="ECO:0000256" key="4">
    <source>
        <dbReference type="ARBA" id="ARBA00022692"/>
    </source>
</evidence>
<feature type="transmembrane region" description="Helical" evidence="9">
    <location>
        <begin position="24"/>
        <end position="43"/>
    </location>
</feature>
<organism evidence="10 11">
    <name type="scientific">Postia placenta MAD-698-R-SB12</name>
    <dbReference type="NCBI Taxonomy" id="670580"/>
    <lineage>
        <taxon>Eukaryota</taxon>
        <taxon>Fungi</taxon>
        <taxon>Dikarya</taxon>
        <taxon>Basidiomycota</taxon>
        <taxon>Agaricomycotina</taxon>
        <taxon>Agaricomycetes</taxon>
        <taxon>Polyporales</taxon>
        <taxon>Adustoporiaceae</taxon>
        <taxon>Rhodonia</taxon>
    </lineage>
</organism>
<protein>
    <recommendedName>
        <fullName evidence="3">Signal peptidase complex subunit 1</fullName>
    </recommendedName>
</protein>
<evidence type="ECO:0000256" key="7">
    <source>
        <dbReference type="ARBA" id="ARBA00023136"/>
    </source>
</evidence>
<evidence type="ECO:0000256" key="9">
    <source>
        <dbReference type="SAM" id="Phobius"/>
    </source>
</evidence>
<dbReference type="AlphaFoldDB" id="A0A1X6N2A4"/>
<dbReference type="GeneID" id="36326959"/>
<evidence type="ECO:0000256" key="5">
    <source>
        <dbReference type="ARBA" id="ARBA00022824"/>
    </source>
</evidence>
<dbReference type="Proteomes" id="UP000194127">
    <property type="component" value="Unassembled WGS sequence"/>
</dbReference>
<dbReference type="PANTHER" id="PTHR13202">
    <property type="entry name" value="MICROSOMAL SIGNAL PEPTIDASE 12 KDA SUBUNIT"/>
    <property type="match status" value="1"/>
</dbReference>
<dbReference type="InterPro" id="IPR009542">
    <property type="entry name" value="Spc1/SPCS1"/>
</dbReference>
<dbReference type="OrthoDB" id="263893at2759"/>
<evidence type="ECO:0000313" key="11">
    <source>
        <dbReference type="Proteomes" id="UP000194127"/>
    </source>
</evidence>
<feature type="transmembrane region" description="Helical" evidence="9">
    <location>
        <begin position="50"/>
        <end position="68"/>
    </location>
</feature>
<dbReference type="PANTHER" id="PTHR13202:SF0">
    <property type="entry name" value="SIGNAL PEPTIDASE COMPLEX SUBUNIT 1"/>
    <property type="match status" value="1"/>
</dbReference>
<keyword evidence="11" id="KW-1185">Reference proteome</keyword>
<dbReference type="GO" id="GO:0006465">
    <property type="term" value="P:signal peptide processing"/>
    <property type="evidence" value="ECO:0007669"/>
    <property type="project" value="InterPro"/>
</dbReference>
<dbReference type="STRING" id="670580.A0A1X6N2A4"/>
<keyword evidence="7 9" id="KW-0472">Membrane</keyword>
<dbReference type="GO" id="GO:0005787">
    <property type="term" value="C:signal peptidase complex"/>
    <property type="evidence" value="ECO:0007669"/>
    <property type="project" value="InterPro"/>
</dbReference>
<accession>A0A1X6N2A4</accession>
<keyword evidence="6 9" id="KW-1133">Transmembrane helix</keyword>
<dbReference type="RefSeq" id="XP_024339555.1">
    <property type="nucleotide sequence ID" value="XM_024482009.1"/>
</dbReference>
<evidence type="ECO:0000256" key="1">
    <source>
        <dbReference type="ARBA" id="ARBA00004477"/>
    </source>
</evidence>
<evidence type="ECO:0000256" key="8">
    <source>
        <dbReference type="ARBA" id="ARBA00045204"/>
    </source>
</evidence>
<comment type="function">
    <text evidence="8">Component of the signal peptidase complex (SPC) which catalyzes the cleavage of N-terminal signal sequences from nascent proteins as they are translocated into the lumen of the endoplasmic reticulum. Dispensable for SPC enzymatic activity.</text>
</comment>
<keyword evidence="4 9" id="KW-0812">Transmembrane</keyword>
<comment type="similarity">
    <text evidence="2">Belongs to the SPCS1 family.</text>
</comment>
<dbReference type="Pfam" id="PF06645">
    <property type="entry name" value="SPC12"/>
    <property type="match status" value="1"/>
</dbReference>
<evidence type="ECO:0000256" key="3">
    <source>
        <dbReference type="ARBA" id="ARBA00017059"/>
    </source>
</evidence>
<evidence type="ECO:0000256" key="6">
    <source>
        <dbReference type="ARBA" id="ARBA00022989"/>
    </source>
</evidence>
<dbReference type="GO" id="GO:0045047">
    <property type="term" value="P:protein targeting to ER"/>
    <property type="evidence" value="ECO:0007669"/>
    <property type="project" value="TreeGrafter"/>
</dbReference>
<reference evidence="10 11" key="1">
    <citation type="submission" date="2017-04" db="EMBL/GenBank/DDBJ databases">
        <title>Genome Sequence of the Model Brown-Rot Fungus Postia placenta SB12.</title>
        <authorList>
            <consortium name="DOE Joint Genome Institute"/>
            <person name="Gaskell J."/>
            <person name="Kersten P."/>
            <person name="Larrondo L.F."/>
            <person name="Canessa P."/>
            <person name="Martinez D."/>
            <person name="Hibbett D."/>
            <person name="Schmoll M."/>
            <person name="Kubicek C.P."/>
            <person name="Martinez A.T."/>
            <person name="Yadav J."/>
            <person name="Master E."/>
            <person name="Magnuson J.K."/>
            <person name="James T."/>
            <person name="Yaver D."/>
            <person name="Berka R."/>
            <person name="Labutti K."/>
            <person name="Lipzen A."/>
            <person name="Aerts A."/>
            <person name="Barry K."/>
            <person name="Henrissat B."/>
            <person name="Blanchette R."/>
            <person name="Grigoriev I."/>
            <person name="Cullen D."/>
        </authorList>
    </citation>
    <scope>NUCLEOTIDE SEQUENCE [LARGE SCALE GENOMIC DNA]</scope>
    <source>
        <strain evidence="10 11">MAD-698-R-SB12</strain>
    </source>
</reference>
<evidence type="ECO:0000256" key="2">
    <source>
        <dbReference type="ARBA" id="ARBA00005245"/>
    </source>
</evidence>